<dbReference type="InterPro" id="IPR053139">
    <property type="entry name" value="Surface_bspA-like"/>
</dbReference>
<organism evidence="1 2">
    <name type="scientific">Phoenicibacter congonensis</name>
    <dbReference type="NCBI Taxonomy" id="1944646"/>
    <lineage>
        <taxon>Bacteria</taxon>
        <taxon>Bacillati</taxon>
        <taxon>Actinomycetota</taxon>
        <taxon>Coriobacteriia</taxon>
        <taxon>Eggerthellales</taxon>
        <taxon>Eggerthellaceae</taxon>
        <taxon>Phoenicibacter</taxon>
    </lineage>
</organism>
<dbReference type="AlphaFoldDB" id="A0AA43RGS8"/>
<proteinExistence type="predicted"/>
<sequence>MKDQSLTESNRSKGGALVSNEMTVRGAILRVALAFALVLGLMPSLGNSVAFANESNEDSNAALAGYPSAKDLTVTFDFDGGTTTAQSVQKVEFDGSEYYVSSPDPLPTKDGFELTGWEIQSPDEEEILDASFEDEAFFDRDTNFDSAVTLKAQWKESSSADSWTADDFTYDETDASTITGLSDSGKTKIVTNTEVVIPSAKADGTAITAIGNDSTTDNLFKVTVDDKTYEATNVTIPEGVTSIGKMAFKSYAGESIALPSTLTAIGIAAFQGSKLTSIVLPDSVTTVANGAFSNSTGLKTVKFGKGMTSVPQAMFSMCSVKDVVIPEGITSIGRSAFAGCHSETLTFEGTSTCTEIAQSAFENNQFESLVIPASVKTIGKSAFRVYQNTLSKKLTSLTLNEGLETIS</sequence>
<feature type="non-terminal residue" evidence="1">
    <location>
        <position position="407"/>
    </location>
</feature>
<comment type="caution">
    <text evidence="1">The sequence shown here is derived from an EMBL/GenBank/DDBJ whole genome shotgun (WGS) entry which is preliminary data.</text>
</comment>
<name>A0AA43RGS8_9ACTN</name>
<reference evidence="1" key="1">
    <citation type="submission" date="2023-07" db="EMBL/GenBank/DDBJ databases">
        <title>Between Cages and Wild: Unraveling the Impact of Captivity on Animal Microbiomes and Antimicrobial Resistance.</title>
        <authorList>
            <person name="Schmartz G.P."/>
            <person name="Rehner J."/>
            <person name="Schuff M.J."/>
            <person name="Becker S.L."/>
            <person name="Kravczyk M."/>
            <person name="Gurevich A."/>
            <person name="Francke R."/>
            <person name="Mueller R."/>
            <person name="Keller V."/>
            <person name="Keller A."/>
        </authorList>
    </citation>
    <scope>NUCLEOTIDE SEQUENCE</scope>
    <source>
        <strain evidence="1">S12M_St_49</strain>
    </source>
</reference>
<evidence type="ECO:0000313" key="1">
    <source>
        <dbReference type="EMBL" id="MDO4841465.1"/>
    </source>
</evidence>
<dbReference type="InterPro" id="IPR026906">
    <property type="entry name" value="LRR_5"/>
</dbReference>
<dbReference type="Proteomes" id="UP001168575">
    <property type="component" value="Unassembled WGS sequence"/>
</dbReference>
<dbReference type="Pfam" id="PF13306">
    <property type="entry name" value="LRR_5"/>
    <property type="match status" value="1"/>
</dbReference>
<dbReference type="Gene3D" id="3.80.10.10">
    <property type="entry name" value="Ribonuclease Inhibitor"/>
    <property type="match status" value="1"/>
</dbReference>
<accession>A0AA43RGS8</accession>
<evidence type="ECO:0000313" key="2">
    <source>
        <dbReference type="Proteomes" id="UP001168575"/>
    </source>
</evidence>
<dbReference type="PANTHER" id="PTHR45661">
    <property type="entry name" value="SURFACE ANTIGEN"/>
    <property type="match status" value="1"/>
</dbReference>
<dbReference type="Gene3D" id="2.60.40.4270">
    <property type="entry name" value="Listeria-Bacteroides repeat domain"/>
    <property type="match status" value="1"/>
</dbReference>
<gene>
    <name evidence="1" type="ORF">Q3982_02165</name>
</gene>
<dbReference type="InterPro" id="IPR032675">
    <property type="entry name" value="LRR_dom_sf"/>
</dbReference>
<dbReference type="EMBL" id="JAUMVS010000019">
    <property type="protein sequence ID" value="MDO4841465.1"/>
    <property type="molecule type" value="Genomic_DNA"/>
</dbReference>
<keyword evidence="2" id="KW-1185">Reference proteome</keyword>
<protein>
    <submittedName>
        <fullName evidence="1">Leucine-rich repeat protein</fullName>
    </submittedName>
</protein>
<dbReference type="InterPro" id="IPR042229">
    <property type="entry name" value="Listeria/Bacterioides_rpt_sf"/>
</dbReference>
<dbReference type="PANTHER" id="PTHR45661:SF3">
    <property type="entry name" value="IG-LIKE DOMAIN-CONTAINING PROTEIN"/>
    <property type="match status" value="1"/>
</dbReference>